<reference evidence="1 2" key="1">
    <citation type="journal article" date="2019" name="Commun. Biol.">
        <title>The bagworm genome reveals a unique fibroin gene that provides high tensile strength.</title>
        <authorList>
            <person name="Kono N."/>
            <person name="Nakamura H."/>
            <person name="Ohtoshi R."/>
            <person name="Tomita M."/>
            <person name="Numata K."/>
            <person name="Arakawa K."/>
        </authorList>
    </citation>
    <scope>NUCLEOTIDE SEQUENCE [LARGE SCALE GENOMIC DNA]</scope>
</reference>
<dbReference type="Proteomes" id="UP000299102">
    <property type="component" value="Unassembled WGS sequence"/>
</dbReference>
<protein>
    <submittedName>
        <fullName evidence="1">Uncharacterized protein</fullName>
    </submittedName>
</protein>
<comment type="caution">
    <text evidence="1">The sequence shown here is derived from an EMBL/GenBank/DDBJ whole genome shotgun (WGS) entry which is preliminary data.</text>
</comment>
<accession>A0A4C1VUG1</accession>
<proteinExistence type="predicted"/>
<evidence type="ECO:0000313" key="2">
    <source>
        <dbReference type="Proteomes" id="UP000299102"/>
    </source>
</evidence>
<name>A0A4C1VUG1_EUMVA</name>
<dbReference type="AlphaFoldDB" id="A0A4C1VUG1"/>
<keyword evidence="2" id="KW-1185">Reference proteome</keyword>
<gene>
    <name evidence="1" type="ORF">EVAR_83335_1</name>
</gene>
<evidence type="ECO:0000313" key="1">
    <source>
        <dbReference type="EMBL" id="GBP42816.1"/>
    </source>
</evidence>
<dbReference type="EMBL" id="BGZK01000424">
    <property type="protein sequence ID" value="GBP42816.1"/>
    <property type="molecule type" value="Genomic_DNA"/>
</dbReference>
<sequence length="121" mass="13271">MGTVVESHELVLNIKPLGVAIFLSPAVPAAGAFLCRHACLASSRALVTHTFTAKNEFARCRRRWVRCLIEDEFRSKSNVKAQVSDGVTVTVTKVVSGPRPLQDHRGELKVRALQTEMKTAS</sequence>
<organism evidence="1 2">
    <name type="scientific">Eumeta variegata</name>
    <name type="common">Bagworm moth</name>
    <name type="synonym">Eumeta japonica</name>
    <dbReference type="NCBI Taxonomy" id="151549"/>
    <lineage>
        <taxon>Eukaryota</taxon>
        <taxon>Metazoa</taxon>
        <taxon>Ecdysozoa</taxon>
        <taxon>Arthropoda</taxon>
        <taxon>Hexapoda</taxon>
        <taxon>Insecta</taxon>
        <taxon>Pterygota</taxon>
        <taxon>Neoptera</taxon>
        <taxon>Endopterygota</taxon>
        <taxon>Lepidoptera</taxon>
        <taxon>Glossata</taxon>
        <taxon>Ditrysia</taxon>
        <taxon>Tineoidea</taxon>
        <taxon>Psychidae</taxon>
        <taxon>Oiketicinae</taxon>
        <taxon>Eumeta</taxon>
    </lineage>
</organism>